<dbReference type="PANTHER" id="PTHR11106">
    <property type="entry name" value="GANGLIOSIDE INDUCED DIFFERENTIATION ASSOCIATED PROTEIN 2-RELATED"/>
    <property type="match status" value="1"/>
</dbReference>
<sequence length="177" mass="19975">MITTLKGDITGLDFDMIVNPASSSLMPQPGLCSQIFSKAGKGLVDECISLKGCEMTQAKITKAYDLPSHFIVHVAMPVFIDSKEEESELLEACYWNALACAYGFVFAQKRKECTLAFPILGYEQGFDKRKACHIAVNTIQRLFREYPDAKIIHVIFVCDDQENYSYIKEELHYAFHG</sequence>
<dbReference type="SUPFAM" id="SSF52949">
    <property type="entry name" value="Macro domain-like"/>
    <property type="match status" value="1"/>
</dbReference>
<proteinExistence type="predicted"/>
<protein>
    <submittedName>
        <fullName evidence="2">Macro domain-containing protein</fullName>
    </submittedName>
</protein>
<keyword evidence="3" id="KW-1185">Reference proteome</keyword>
<dbReference type="RefSeq" id="WP_154459600.1">
    <property type="nucleotide sequence ID" value="NZ_JAQYTQ010000028.1"/>
</dbReference>
<dbReference type="AlphaFoldDB" id="A0A7X2N291"/>
<dbReference type="SMART" id="SM00506">
    <property type="entry name" value="A1pp"/>
    <property type="match status" value="1"/>
</dbReference>
<dbReference type="Proteomes" id="UP000470082">
    <property type="component" value="Unassembled WGS sequence"/>
</dbReference>
<dbReference type="Gene3D" id="3.40.220.10">
    <property type="entry name" value="Leucine Aminopeptidase, subunit E, domain 1"/>
    <property type="match status" value="1"/>
</dbReference>
<dbReference type="EMBL" id="VUMM01000003">
    <property type="protein sequence ID" value="MSS01139.1"/>
    <property type="molecule type" value="Genomic_DNA"/>
</dbReference>
<reference evidence="2 3" key="1">
    <citation type="submission" date="2019-08" db="EMBL/GenBank/DDBJ databases">
        <title>In-depth cultivation of the pig gut microbiome towards novel bacterial diversity and tailored functional studies.</title>
        <authorList>
            <person name="Wylensek D."/>
            <person name="Hitch T.C.A."/>
            <person name="Clavel T."/>
        </authorList>
    </citation>
    <scope>NUCLEOTIDE SEQUENCE [LARGE SCALE GENOMIC DNA]</scope>
    <source>
        <strain evidence="2 3">LKV-178-WT-2G</strain>
    </source>
</reference>
<accession>A0A7X2N291</accession>
<gene>
    <name evidence="2" type="ORF">FYJ50_03260</name>
</gene>
<evidence type="ECO:0000313" key="2">
    <source>
        <dbReference type="EMBL" id="MSS01139.1"/>
    </source>
</evidence>
<dbReference type="InterPro" id="IPR043472">
    <property type="entry name" value="Macro_dom-like"/>
</dbReference>
<comment type="caution">
    <text evidence="2">The sequence shown here is derived from an EMBL/GenBank/DDBJ whole genome shotgun (WGS) entry which is preliminary data.</text>
</comment>
<dbReference type="PROSITE" id="PS51154">
    <property type="entry name" value="MACRO"/>
    <property type="match status" value="1"/>
</dbReference>
<dbReference type="Pfam" id="PF01661">
    <property type="entry name" value="Macro"/>
    <property type="match status" value="1"/>
</dbReference>
<organism evidence="2 3">
    <name type="scientific">Floccifex porci</name>
    <dbReference type="NCBI Taxonomy" id="2606629"/>
    <lineage>
        <taxon>Bacteria</taxon>
        <taxon>Bacillati</taxon>
        <taxon>Bacillota</taxon>
        <taxon>Erysipelotrichia</taxon>
        <taxon>Erysipelotrichales</taxon>
        <taxon>Erysipelotrichaceae</taxon>
        <taxon>Floccifex</taxon>
    </lineage>
</organism>
<dbReference type="InterPro" id="IPR002589">
    <property type="entry name" value="Macro_dom"/>
</dbReference>
<feature type="domain" description="Macro" evidence="1">
    <location>
        <begin position="1"/>
        <end position="175"/>
    </location>
</feature>
<dbReference type="PANTHER" id="PTHR11106:SF27">
    <property type="entry name" value="MACRO DOMAIN-CONTAINING PROTEIN"/>
    <property type="match status" value="1"/>
</dbReference>
<evidence type="ECO:0000313" key="3">
    <source>
        <dbReference type="Proteomes" id="UP000470082"/>
    </source>
</evidence>
<evidence type="ECO:0000259" key="1">
    <source>
        <dbReference type="PROSITE" id="PS51154"/>
    </source>
</evidence>
<name>A0A7X2N291_9FIRM</name>